<dbReference type="PROSITE" id="PS51510">
    <property type="entry name" value="PHOSPHAGEN_KINASE_C"/>
    <property type="match status" value="1"/>
</dbReference>
<protein>
    <recommendedName>
        <fullName evidence="5">Protein-arginine kinase</fullName>
        <ecNumber evidence="5">2.7.14.1</ecNumber>
    </recommendedName>
</protein>
<evidence type="ECO:0000256" key="3">
    <source>
        <dbReference type="ARBA" id="ARBA00022777"/>
    </source>
</evidence>
<dbReference type="GO" id="GO:1990424">
    <property type="term" value="F:protein arginine kinase activity"/>
    <property type="evidence" value="ECO:0007669"/>
    <property type="project" value="UniProtKB-EC"/>
</dbReference>
<dbReference type="SUPFAM" id="SSF55931">
    <property type="entry name" value="Glutamine synthetase/guanido kinase"/>
    <property type="match status" value="1"/>
</dbReference>
<dbReference type="EMBL" id="LIZX01000187">
    <property type="protein sequence ID" value="KPJ64347.1"/>
    <property type="molecule type" value="Genomic_DNA"/>
</dbReference>
<dbReference type="Pfam" id="PF00217">
    <property type="entry name" value="ATP-gua_Ptrans"/>
    <property type="match status" value="1"/>
</dbReference>
<dbReference type="CDD" id="cd07930">
    <property type="entry name" value="bacterial_phosphagen_kinase"/>
    <property type="match status" value="1"/>
</dbReference>
<keyword evidence="2 5" id="KW-0547">Nucleotide-binding</keyword>
<keyword evidence="4 5" id="KW-0067">ATP-binding</keyword>
<keyword evidence="5" id="KW-0021">Allosteric enzyme</keyword>
<dbReference type="EC" id="2.7.14.1" evidence="5"/>
<feature type="short sequence motif" description="RDXXRA motif of the pArg binding pocket involved in allosteric regulation" evidence="5">
    <location>
        <begin position="330"/>
        <end position="335"/>
    </location>
</feature>
<evidence type="ECO:0000313" key="10">
    <source>
        <dbReference type="Proteomes" id="UP000051861"/>
    </source>
</evidence>
<evidence type="ECO:0000256" key="7">
    <source>
        <dbReference type="RuleBase" id="RU000505"/>
    </source>
</evidence>
<dbReference type="Proteomes" id="UP000051861">
    <property type="component" value="Unassembled WGS sequence"/>
</dbReference>
<dbReference type="InterPro" id="IPR014746">
    <property type="entry name" value="Gln_synth/guanido_kin_cat_dom"/>
</dbReference>
<comment type="activity regulation">
    <text evidence="5">Appears to be allosterically activated by the binding of pArg-containing polypeptides to the pArg-binding pocket localized in the C-terminal domain of McsB.</text>
</comment>
<dbReference type="InterPro" id="IPR022415">
    <property type="entry name" value="ATP-guanido_PTrfase_AS"/>
</dbReference>
<feature type="binding site" evidence="5 6">
    <location>
        <position position="84"/>
    </location>
    <ligand>
        <name>ATP</name>
        <dbReference type="ChEBI" id="CHEBI:30616"/>
    </ligand>
</feature>
<comment type="similarity">
    <text evidence="5 6 7">Belongs to the ATP:guanido phosphotransferase family.</text>
</comment>
<dbReference type="GO" id="GO:0004111">
    <property type="term" value="F:creatine kinase activity"/>
    <property type="evidence" value="ECO:0007669"/>
    <property type="project" value="InterPro"/>
</dbReference>
<comment type="catalytic activity">
    <reaction evidence="5">
        <text>L-arginyl-[protein] + ATP = N(omega)-phospho-L-arginyl-[protein] + ADP + H(+)</text>
        <dbReference type="Rhea" id="RHEA:43384"/>
        <dbReference type="Rhea" id="RHEA-COMP:10532"/>
        <dbReference type="Rhea" id="RHEA-COMP:10533"/>
        <dbReference type="ChEBI" id="CHEBI:15378"/>
        <dbReference type="ChEBI" id="CHEBI:29965"/>
        <dbReference type="ChEBI" id="CHEBI:30616"/>
        <dbReference type="ChEBI" id="CHEBI:83226"/>
        <dbReference type="ChEBI" id="CHEBI:456216"/>
        <dbReference type="EC" id="2.7.14.1"/>
    </reaction>
</comment>
<proteinExistence type="inferred from homology"/>
<dbReference type="NCBIfam" id="NF002194">
    <property type="entry name" value="PRK01059.1-4"/>
    <property type="match status" value="1"/>
</dbReference>
<keyword evidence="1 5" id="KW-0808">Transferase</keyword>
<evidence type="ECO:0000256" key="6">
    <source>
        <dbReference type="PROSITE-ProRule" id="PRU00843"/>
    </source>
</evidence>
<feature type="binding site" evidence="6">
    <location>
        <begin position="200"/>
        <end position="205"/>
    </location>
    <ligand>
        <name>ATP</name>
        <dbReference type="ChEBI" id="CHEBI:30616"/>
    </ligand>
</feature>
<evidence type="ECO:0000256" key="2">
    <source>
        <dbReference type="ARBA" id="ARBA00022741"/>
    </source>
</evidence>
<evidence type="ECO:0000313" key="9">
    <source>
        <dbReference type="EMBL" id="KPJ64347.1"/>
    </source>
</evidence>
<comment type="caution">
    <text evidence="9">The sequence shown here is derived from an EMBL/GenBank/DDBJ whole genome shotgun (WGS) entry which is preliminary data.</text>
</comment>
<dbReference type="AlphaFoldDB" id="A0A0S7XQ65"/>
<dbReference type="PROSITE" id="PS00112">
    <property type="entry name" value="PHOSPHAGEN_KINASE"/>
    <property type="match status" value="1"/>
</dbReference>
<dbReference type="PANTHER" id="PTHR11547">
    <property type="entry name" value="ARGININE OR CREATINE KINASE"/>
    <property type="match status" value="1"/>
</dbReference>
<accession>A0A0S7XQ65</accession>
<name>A0A0S7XQ65_UNCSA</name>
<evidence type="ECO:0000256" key="1">
    <source>
        <dbReference type="ARBA" id="ARBA00022679"/>
    </source>
</evidence>
<dbReference type="Gene3D" id="3.30.590.10">
    <property type="entry name" value="Glutamine synthetase/guanido kinase, catalytic domain"/>
    <property type="match status" value="1"/>
</dbReference>
<dbReference type="HAMAP" id="MF_00602">
    <property type="entry name" value="Prot_Arg_kinase"/>
    <property type="match status" value="1"/>
</dbReference>
<keyword evidence="3 5" id="KW-0418">Kinase</keyword>
<dbReference type="PANTHER" id="PTHR11547:SF38">
    <property type="entry name" value="ARGININE KINASE 1-RELATED"/>
    <property type="match status" value="1"/>
</dbReference>
<evidence type="ECO:0000259" key="8">
    <source>
        <dbReference type="PROSITE" id="PS51510"/>
    </source>
</evidence>
<organism evidence="9 10">
    <name type="scientific">candidate division WOR-1 bacterium DG_54_3</name>
    <dbReference type="NCBI Taxonomy" id="1703775"/>
    <lineage>
        <taxon>Bacteria</taxon>
        <taxon>Bacillati</taxon>
        <taxon>Saganbacteria</taxon>
    </lineage>
</organism>
<dbReference type="PATRIC" id="fig|1703775.3.peg.1758"/>
<sequence>MAKRPAVWLSGEDSTSQIVLSSRIRLARNISNCPFPSEADTDSREKVLSFIKSAIDKSPTLSQGRFVKCSQLDDLDRSFLLERHLISLEFRQCRDSSALFIGEGEQVSIMINEEDHLRIQSLQSGLNIRAAYQIAAKIDEELAKSLEFAFDSNFGYLTSCPTNVGTGMRASVLIHLPGLALTKEIENVISQISKLGLAVRGFYGEGSDVLGALFQVSNQTTLGRSEEDITESLERVTQQIIEYEENARNRLFKDAKDQIEDKIFRAYGILKFARTLTSEEVLNLLSAIRLGIGEGIMKMVTLSQINEILAFSQPSHLQKYFNKKMEPGERDRIRAKLIRSKLAEEKGSIL</sequence>
<feature type="binding site" evidence="5 6">
    <location>
        <position position="118"/>
    </location>
    <ligand>
        <name>ATP</name>
        <dbReference type="ChEBI" id="CHEBI:30616"/>
    </ligand>
</feature>
<feature type="binding site" evidence="5 6">
    <location>
        <begin position="21"/>
        <end position="25"/>
    </location>
    <ligand>
        <name>ATP</name>
        <dbReference type="ChEBI" id="CHEBI:30616"/>
    </ligand>
</feature>
<dbReference type="GO" id="GO:0005615">
    <property type="term" value="C:extracellular space"/>
    <property type="evidence" value="ECO:0007669"/>
    <property type="project" value="TreeGrafter"/>
</dbReference>
<reference evidence="9 10" key="1">
    <citation type="journal article" date="2015" name="Microbiome">
        <title>Genomic resolution of linkages in carbon, nitrogen, and sulfur cycling among widespread estuary sediment bacteria.</title>
        <authorList>
            <person name="Baker B.J."/>
            <person name="Lazar C.S."/>
            <person name="Teske A.P."/>
            <person name="Dick G.J."/>
        </authorList>
    </citation>
    <scope>NUCLEOTIDE SEQUENCE [LARGE SCALE GENOMIC DNA]</scope>
    <source>
        <strain evidence="9">DG_54_3</strain>
    </source>
</reference>
<dbReference type="InterPro" id="IPR022414">
    <property type="entry name" value="ATP-guanido_PTrfase_cat"/>
</dbReference>
<gene>
    <name evidence="5" type="primary">mcsB</name>
    <name evidence="9" type="ORF">AMJ44_12975</name>
</gene>
<comment type="function">
    <text evidence="5">Catalyzes the specific phosphorylation of arginine residues in proteins.</text>
</comment>
<dbReference type="GO" id="GO:0046314">
    <property type="term" value="P:phosphocreatine biosynthetic process"/>
    <property type="evidence" value="ECO:0007669"/>
    <property type="project" value="InterPro"/>
</dbReference>
<feature type="domain" description="Phosphagen kinase C-terminal" evidence="8">
    <location>
        <begin position="18"/>
        <end position="247"/>
    </location>
</feature>
<evidence type="ECO:0000256" key="4">
    <source>
        <dbReference type="ARBA" id="ARBA00022840"/>
    </source>
</evidence>
<dbReference type="InterPro" id="IPR000749">
    <property type="entry name" value="ATP-guanido_PTrfase"/>
</dbReference>
<evidence type="ECO:0000256" key="5">
    <source>
        <dbReference type="HAMAP-Rule" id="MF_00602"/>
    </source>
</evidence>
<dbReference type="InterPro" id="IPR023660">
    <property type="entry name" value="Arg_Kinase"/>
</dbReference>
<feature type="binding site" evidence="6">
    <location>
        <begin position="169"/>
        <end position="173"/>
    </location>
    <ligand>
        <name>ATP</name>
        <dbReference type="ChEBI" id="CHEBI:30616"/>
    </ligand>
</feature>
<dbReference type="GO" id="GO:0005524">
    <property type="term" value="F:ATP binding"/>
    <property type="evidence" value="ECO:0007669"/>
    <property type="project" value="UniProtKB-UniRule"/>
</dbReference>
<comment type="caution">
    <text evidence="5">Lacks conserved residue(s) required for the propagation of feature annotation.</text>
</comment>